<keyword evidence="4" id="KW-0195">Cyclin</keyword>
<dbReference type="AlphaFoldDB" id="A0AAW2CW76"/>
<dbReference type="PANTHER" id="PTHR10177">
    <property type="entry name" value="CYCLINS"/>
    <property type="match status" value="1"/>
</dbReference>
<keyword evidence="5" id="KW-0131">Cell cycle</keyword>
<evidence type="ECO:0000256" key="3">
    <source>
        <dbReference type="ARBA" id="ARBA00022618"/>
    </source>
</evidence>
<protein>
    <recommendedName>
        <fullName evidence="6">B-like cyclin</fullName>
    </recommendedName>
</protein>
<evidence type="ECO:0000259" key="8">
    <source>
        <dbReference type="SMART" id="SM01332"/>
    </source>
</evidence>
<dbReference type="Pfam" id="PF00134">
    <property type="entry name" value="Cyclin_N"/>
    <property type="match status" value="1"/>
</dbReference>
<accession>A0AAW2CW76</accession>
<evidence type="ECO:0000256" key="6">
    <source>
        <dbReference type="ARBA" id="ARBA00032263"/>
    </source>
</evidence>
<comment type="subunit">
    <text evidence="2">Interacts with the CDC2 protein kinase to form a serine/threonine kinase holoenzyme complex also known as maturation promoting factor (MPF). The cyclin subunit imparts substrate specificity to the complex.</text>
</comment>
<dbReference type="SUPFAM" id="SSF47954">
    <property type="entry name" value="Cyclin-like"/>
    <property type="match status" value="2"/>
</dbReference>
<comment type="caution">
    <text evidence="9">The sequence shown here is derived from an EMBL/GenBank/DDBJ whole genome shotgun (WGS) entry which is preliminary data.</text>
</comment>
<evidence type="ECO:0000313" key="9">
    <source>
        <dbReference type="EMBL" id="KAL0001813.1"/>
    </source>
</evidence>
<keyword evidence="3" id="KW-0132">Cell division</keyword>
<gene>
    <name evidence="9" type="ORF">SO802_015594</name>
</gene>
<dbReference type="InterPro" id="IPR036915">
    <property type="entry name" value="Cyclin-like_sf"/>
</dbReference>
<feature type="compositionally biased region" description="Acidic residues" evidence="7">
    <location>
        <begin position="127"/>
        <end position="137"/>
    </location>
</feature>
<dbReference type="CDD" id="cd20544">
    <property type="entry name" value="CYCLIN_AtCycD-like_rpt2"/>
    <property type="match status" value="1"/>
</dbReference>
<evidence type="ECO:0000256" key="4">
    <source>
        <dbReference type="ARBA" id="ARBA00023127"/>
    </source>
</evidence>
<dbReference type="FunFam" id="1.10.472.10:FF:000040">
    <property type="entry name" value="D6-type cyclin"/>
    <property type="match status" value="1"/>
</dbReference>
<dbReference type="InterPro" id="IPR004367">
    <property type="entry name" value="Cyclin_C-dom"/>
</dbReference>
<dbReference type="SMART" id="SM01332">
    <property type="entry name" value="Cyclin_C"/>
    <property type="match status" value="1"/>
</dbReference>
<dbReference type="GO" id="GO:0051301">
    <property type="term" value="P:cell division"/>
    <property type="evidence" value="ECO:0007669"/>
    <property type="project" value="UniProtKB-KW"/>
</dbReference>
<feature type="region of interest" description="Disordered" evidence="7">
    <location>
        <begin position="49"/>
        <end position="76"/>
    </location>
</feature>
<dbReference type="InterPro" id="IPR039361">
    <property type="entry name" value="Cyclin"/>
</dbReference>
<dbReference type="EMBL" id="JAZDWU010000005">
    <property type="protein sequence ID" value="KAL0001813.1"/>
    <property type="molecule type" value="Genomic_DNA"/>
</dbReference>
<evidence type="ECO:0000313" key="10">
    <source>
        <dbReference type="Proteomes" id="UP001459277"/>
    </source>
</evidence>
<name>A0AAW2CW76_9ROSI</name>
<feature type="compositionally biased region" description="Polar residues" evidence="7">
    <location>
        <begin position="144"/>
        <end position="154"/>
    </location>
</feature>
<feature type="region of interest" description="Disordered" evidence="7">
    <location>
        <begin position="120"/>
        <end position="154"/>
    </location>
</feature>
<proteinExistence type="inferred from homology"/>
<dbReference type="Gene3D" id="1.10.472.10">
    <property type="entry name" value="Cyclin-like"/>
    <property type="match status" value="2"/>
</dbReference>
<evidence type="ECO:0000256" key="7">
    <source>
        <dbReference type="SAM" id="MobiDB-lite"/>
    </source>
</evidence>
<dbReference type="InterPro" id="IPR006671">
    <property type="entry name" value="Cyclin_N"/>
</dbReference>
<evidence type="ECO:0000256" key="5">
    <source>
        <dbReference type="ARBA" id="ARBA00023306"/>
    </source>
</evidence>
<comment type="similarity">
    <text evidence="1">Belongs to the cyclin family. Cyclin D subfamily.</text>
</comment>
<dbReference type="Proteomes" id="UP001459277">
    <property type="component" value="Unassembled WGS sequence"/>
</dbReference>
<organism evidence="9 10">
    <name type="scientific">Lithocarpus litseifolius</name>
    <dbReference type="NCBI Taxonomy" id="425828"/>
    <lineage>
        <taxon>Eukaryota</taxon>
        <taxon>Viridiplantae</taxon>
        <taxon>Streptophyta</taxon>
        <taxon>Embryophyta</taxon>
        <taxon>Tracheophyta</taxon>
        <taxon>Spermatophyta</taxon>
        <taxon>Magnoliopsida</taxon>
        <taxon>eudicotyledons</taxon>
        <taxon>Gunneridae</taxon>
        <taxon>Pentapetalae</taxon>
        <taxon>rosids</taxon>
        <taxon>fabids</taxon>
        <taxon>Fagales</taxon>
        <taxon>Fagaceae</taxon>
        <taxon>Lithocarpus</taxon>
    </lineage>
</organism>
<sequence length="450" mass="50483">MIGCFLKTKMKELMTEGSQMRGNDIEAGILWQPNDAFGQVIGAERGGRVRGLGFGPTPSSNRVRSMDDSTPPLTSTATDQRVMELSAQVEAMKEKYTRYDALEAQVQLMQRMLTRLCPSFPSMSMDGDGDGDGEGDSAVDIHSPSAQRLSSDDIQTENLTDTSMEFNLENPLTNFNDSHSNGFTSLFLAESEHMPAENYFQSLKSKDFDISVRRETISIISQQPKPWILRLLAISCFSLAAKMKGTEFSLFDFQGDGGFIFDTQTIERMEVLILGALKWRMRSITPFSFISYFISLFKLKDPSLKQAIKARATEIIFKAQNEIKLLKFRPSIIAASALLSAAHELLPLQYPCFRKATSNCSYVNKENLFRCYNAMQDIVIDGYESVFDMVSSSVTPVNVLDQQFSSMESEKTNGTITSSSTSRSERDIKRRRIIGYCDNLTVQISRIQQC</sequence>
<dbReference type="Pfam" id="PF02984">
    <property type="entry name" value="Cyclin_C"/>
    <property type="match status" value="1"/>
</dbReference>
<evidence type="ECO:0000256" key="2">
    <source>
        <dbReference type="ARBA" id="ARBA00011177"/>
    </source>
</evidence>
<evidence type="ECO:0000256" key="1">
    <source>
        <dbReference type="ARBA" id="ARBA00009065"/>
    </source>
</evidence>
<feature type="domain" description="Cyclin C-terminal" evidence="8">
    <location>
        <begin position="284"/>
        <end position="399"/>
    </location>
</feature>
<keyword evidence="10" id="KW-1185">Reference proteome</keyword>
<reference evidence="9 10" key="1">
    <citation type="submission" date="2024-01" db="EMBL/GenBank/DDBJ databases">
        <title>A telomere-to-telomere, gap-free genome of sweet tea (Lithocarpus litseifolius).</title>
        <authorList>
            <person name="Zhou J."/>
        </authorList>
    </citation>
    <scope>NUCLEOTIDE SEQUENCE [LARGE SCALE GENOMIC DNA]</scope>
    <source>
        <strain evidence="9">Zhou-2022a</strain>
        <tissue evidence="9">Leaf</tissue>
    </source>
</reference>